<proteinExistence type="predicted"/>
<organism evidence="2 3">
    <name type="scientific">Trapa incisa</name>
    <dbReference type="NCBI Taxonomy" id="236973"/>
    <lineage>
        <taxon>Eukaryota</taxon>
        <taxon>Viridiplantae</taxon>
        <taxon>Streptophyta</taxon>
        <taxon>Embryophyta</taxon>
        <taxon>Tracheophyta</taxon>
        <taxon>Spermatophyta</taxon>
        <taxon>Magnoliopsida</taxon>
        <taxon>eudicotyledons</taxon>
        <taxon>Gunneridae</taxon>
        <taxon>Pentapetalae</taxon>
        <taxon>rosids</taxon>
        <taxon>malvids</taxon>
        <taxon>Myrtales</taxon>
        <taxon>Lythraceae</taxon>
        <taxon>Trapa</taxon>
    </lineage>
</organism>
<dbReference type="EMBL" id="JAXIOK010000012">
    <property type="protein sequence ID" value="KAK4757637.1"/>
    <property type="molecule type" value="Genomic_DNA"/>
</dbReference>
<protein>
    <submittedName>
        <fullName evidence="2">Uncharacterized protein</fullName>
    </submittedName>
</protein>
<reference evidence="2 3" key="1">
    <citation type="journal article" date="2023" name="Hortic Res">
        <title>Pangenome of water caltrop reveals structural variations and asymmetric subgenome divergence after allopolyploidization.</title>
        <authorList>
            <person name="Zhang X."/>
            <person name="Chen Y."/>
            <person name="Wang L."/>
            <person name="Yuan Y."/>
            <person name="Fang M."/>
            <person name="Shi L."/>
            <person name="Lu R."/>
            <person name="Comes H.P."/>
            <person name="Ma Y."/>
            <person name="Chen Y."/>
            <person name="Huang G."/>
            <person name="Zhou Y."/>
            <person name="Zheng Z."/>
            <person name="Qiu Y."/>
        </authorList>
    </citation>
    <scope>NUCLEOTIDE SEQUENCE [LARGE SCALE GENOMIC DNA]</scope>
    <source>
        <tissue evidence="2">Roots</tissue>
    </source>
</reference>
<name>A0AAN7Q0X4_9MYRT</name>
<dbReference type="AlphaFoldDB" id="A0AAN7Q0X4"/>
<evidence type="ECO:0000256" key="1">
    <source>
        <dbReference type="SAM" id="MobiDB-lite"/>
    </source>
</evidence>
<dbReference type="Proteomes" id="UP001345219">
    <property type="component" value="Chromosome 15"/>
</dbReference>
<keyword evidence="3" id="KW-1185">Reference proteome</keyword>
<feature type="compositionally biased region" description="Basic and acidic residues" evidence="1">
    <location>
        <begin position="10"/>
        <end position="22"/>
    </location>
</feature>
<evidence type="ECO:0000313" key="3">
    <source>
        <dbReference type="Proteomes" id="UP001345219"/>
    </source>
</evidence>
<evidence type="ECO:0000313" key="2">
    <source>
        <dbReference type="EMBL" id="KAK4757637.1"/>
    </source>
</evidence>
<comment type="caution">
    <text evidence="2">The sequence shown here is derived from an EMBL/GenBank/DDBJ whole genome shotgun (WGS) entry which is preliminary data.</text>
</comment>
<gene>
    <name evidence="2" type="ORF">SAY87_018938</name>
</gene>
<sequence length="69" mass="7836">MICRKKRLELGDKTESRTDPNCKKKQSTVQSHGSGRFDSLVQIPKVVFLISFWDGGIQKAEMESDSSEF</sequence>
<accession>A0AAN7Q0X4</accession>
<feature type="region of interest" description="Disordered" evidence="1">
    <location>
        <begin position="10"/>
        <end position="34"/>
    </location>
</feature>